<dbReference type="InterPro" id="IPR011936">
    <property type="entry name" value="Myxo_disulph_rpt"/>
</dbReference>
<evidence type="ECO:0000256" key="4">
    <source>
        <dbReference type="SAM" id="Phobius"/>
    </source>
</evidence>
<gene>
    <name evidence="7" type="ORF">PSON_ATCC_30995.1.T0780051</name>
</gene>
<evidence type="ECO:0000256" key="5">
    <source>
        <dbReference type="SAM" id="SignalP"/>
    </source>
</evidence>
<feature type="domain" description="EGF-like" evidence="6">
    <location>
        <begin position="213"/>
        <end position="243"/>
    </location>
</feature>
<dbReference type="Proteomes" id="UP000692954">
    <property type="component" value="Unassembled WGS sequence"/>
</dbReference>
<evidence type="ECO:0000313" key="8">
    <source>
        <dbReference type="Proteomes" id="UP000692954"/>
    </source>
</evidence>
<keyword evidence="4" id="KW-0812">Transmembrane</keyword>
<feature type="domain" description="EGF-like" evidence="6">
    <location>
        <begin position="88"/>
        <end position="118"/>
    </location>
</feature>
<feature type="domain" description="EGF-like" evidence="6">
    <location>
        <begin position="274"/>
        <end position="303"/>
    </location>
</feature>
<evidence type="ECO:0000313" key="7">
    <source>
        <dbReference type="EMBL" id="CAD8102505.1"/>
    </source>
</evidence>
<keyword evidence="3" id="KW-1015">Disulfide bond</keyword>
<sequence length="1066" mass="123623">MLLIIIFHAYYLNLKTLTNQVCPSDICICHGSSHQCRCYFNQAPYCDGYQPNQTCLINPGCIGCDDNSSCLGCISQKQFVDLSENCVDCPEHCQTCTSGSNCQSCVTNYYYLDQGDCIQCEFPCLLCNSQQNCVTCISEQFYLISGICKKCDPPCFTCLNQSQCLTCEDNSFYIEQFQCIQCQIPCSTCQNQEFCLSCISEDYQLINGQCIKQCSLNCLSCKNALYCIICEDGYYLNETYSCVKCQDSCENCLSQDKCTSCQIQYYIKDYDCLQCQLPCLTCLDEQKCTSCVDGYYLFNETCNKCPLNCLKCDQFRCYQCEQQIQLFNEGCIDCKNPMNKYINICNYQDCQDRIWTYGEICDNGNTYGCFNCTIQKGYYCINIFGQPSQCLRCSGNCIECFTDKICRTCRDGYFLNLNNQCQQCNLECQTCIYHPNNCLSCKINNLNYQQCDLCENNLGYYTDFQNNLCFSKCGDSIITAVEQCDDGNEINGDGCSSICQIEDGYYCTNGHCDTLIQGDIQASYQEDNHQSPSKQFIIQFKNHILNSDSEIVPIIKLQNCQINQSLIIVKQNITQIDNLQHRIMEINIQFLNSCKKDKMEVTIVQKSKNKSKKNIILSFITFQIFDVLLIDEWKEVFNEILISFNQTLFYIFGFICLVTFLTGTIEVVYNAVDLIQMFSFLKYINVNLPYNLQQYFNLFKFAQLQYFQNFTQQIALQFLSPKELEQYNFLPVKIKKDGYYSYCLLNYPFLIILIVFAIFLYPFAKLCLAFVQKLYIGIKEDDDDPILLKIKLILLHMKLYIQSSCHYVLNKLYFSGFISAHMILTYDILFFSFLNLFDIKLLFTTKNNFFIAINLYLAIFLNILHFSLLFVYYSMLAKHTNLLKQKSYIRKCGSLFDGLKIGTTSCTHFYKLFTTIKRTIFMLLVTFCSSFPYCQSLSISFLSFIQVIYLFNYKPIISTVEYRKQLISECCVLLLSLFITLIILMHDTHQDMLFYEDILGWCSIILMSLLLLYQIILDIKQQFILCQKKFILFQKIIQALQTKLSKAIENFGSNQCHVQSNVVLFY</sequence>
<accession>A0A8S1PHA9</accession>
<dbReference type="PANTHER" id="PTHR38934:SF6">
    <property type="entry name" value="CHROMOSOME UNDETERMINED SCAFFOLD_176, WHOLE GENOME SHOTGUN SEQUENCE"/>
    <property type="match status" value="1"/>
</dbReference>
<evidence type="ECO:0000259" key="6">
    <source>
        <dbReference type="SMART" id="SM00181"/>
    </source>
</evidence>
<feature type="transmembrane region" description="Helical" evidence="4">
    <location>
        <begin position="998"/>
        <end position="1019"/>
    </location>
</feature>
<feature type="domain" description="EGF-like" evidence="6">
    <location>
        <begin position="392"/>
        <end position="422"/>
    </location>
</feature>
<dbReference type="InterPro" id="IPR000742">
    <property type="entry name" value="EGF"/>
</dbReference>
<evidence type="ECO:0000256" key="2">
    <source>
        <dbReference type="ARBA" id="ARBA00022737"/>
    </source>
</evidence>
<keyword evidence="4" id="KW-1133">Transmembrane helix</keyword>
<dbReference type="EMBL" id="CAJJDN010000078">
    <property type="protein sequence ID" value="CAD8102505.1"/>
    <property type="molecule type" value="Genomic_DNA"/>
</dbReference>
<dbReference type="SMART" id="SM00261">
    <property type="entry name" value="FU"/>
    <property type="match status" value="5"/>
</dbReference>
<evidence type="ECO:0000256" key="3">
    <source>
        <dbReference type="ARBA" id="ARBA00023157"/>
    </source>
</evidence>
<name>A0A8S1PHA9_9CILI</name>
<feature type="transmembrane region" description="Helical" evidence="4">
    <location>
        <begin position="920"/>
        <end position="945"/>
    </location>
</feature>
<feature type="transmembrane region" description="Helical" evidence="4">
    <location>
        <begin position="650"/>
        <end position="672"/>
    </location>
</feature>
<reference evidence="7" key="1">
    <citation type="submission" date="2021-01" db="EMBL/GenBank/DDBJ databases">
        <authorList>
            <consortium name="Genoscope - CEA"/>
            <person name="William W."/>
        </authorList>
    </citation>
    <scope>NUCLEOTIDE SEQUENCE</scope>
</reference>
<feature type="signal peptide" evidence="5">
    <location>
        <begin position="1"/>
        <end position="18"/>
    </location>
</feature>
<dbReference type="PANTHER" id="PTHR38934">
    <property type="entry name" value="HYPHALLY REGULATED CELL WALL PROTEIN 1"/>
    <property type="match status" value="1"/>
</dbReference>
<organism evidence="7 8">
    <name type="scientific">Paramecium sonneborni</name>
    <dbReference type="NCBI Taxonomy" id="65129"/>
    <lineage>
        <taxon>Eukaryota</taxon>
        <taxon>Sar</taxon>
        <taxon>Alveolata</taxon>
        <taxon>Ciliophora</taxon>
        <taxon>Intramacronucleata</taxon>
        <taxon>Oligohymenophorea</taxon>
        <taxon>Peniculida</taxon>
        <taxon>Parameciidae</taxon>
        <taxon>Paramecium</taxon>
    </lineage>
</organism>
<dbReference type="NCBIfam" id="TIGR02232">
    <property type="entry name" value="myxo_disulf_rpt"/>
    <property type="match status" value="1"/>
</dbReference>
<dbReference type="Pfam" id="PF13948">
    <property type="entry name" value="DUF4215"/>
    <property type="match status" value="1"/>
</dbReference>
<dbReference type="SMART" id="SM00181">
    <property type="entry name" value="EGF"/>
    <property type="match status" value="5"/>
</dbReference>
<keyword evidence="4" id="KW-0472">Membrane</keyword>
<keyword evidence="2" id="KW-0677">Repeat</keyword>
<dbReference type="AlphaFoldDB" id="A0A8S1PHA9"/>
<proteinExistence type="predicted"/>
<feature type="transmembrane region" description="Helical" evidence="4">
    <location>
        <begin position="739"/>
        <end position="764"/>
    </location>
</feature>
<comment type="caution">
    <text evidence="7">The sequence shown here is derived from an EMBL/GenBank/DDBJ whole genome shotgun (WGS) entry which is preliminary data.</text>
</comment>
<keyword evidence="1 5" id="KW-0732">Signal</keyword>
<dbReference type="InterPro" id="IPR006212">
    <property type="entry name" value="Furin_repeat"/>
</dbReference>
<keyword evidence="8" id="KW-1185">Reference proteome</keyword>
<evidence type="ECO:0000256" key="1">
    <source>
        <dbReference type="ARBA" id="ARBA00022729"/>
    </source>
</evidence>
<protein>
    <recommendedName>
        <fullName evidence="6">EGF-like domain-containing protein</fullName>
    </recommendedName>
</protein>
<feature type="transmembrane region" description="Helical" evidence="4">
    <location>
        <begin position="849"/>
        <end position="873"/>
    </location>
</feature>
<feature type="transmembrane region" description="Helical" evidence="4">
    <location>
        <begin position="966"/>
        <end position="986"/>
    </location>
</feature>
<dbReference type="OrthoDB" id="305292at2759"/>
<feature type="chain" id="PRO_5035792857" description="EGF-like domain-containing protein" evidence="5">
    <location>
        <begin position="19"/>
        <end position="1066"/>
    </location>
</feature>
<feature type="domain" description="EGF-like" evidence="6">
    <location>
        <begin position="181"/>
        <end position="211"/>
    </location>
</feature>
<feature type="transmembrane region" description="Helical" evidence="4">
    <location>
        <begin position="812"/>
        <end position="837"/>
    </location>
</feature>